<sequence length="579" mass="64742">MPSQTTTTHATPSTSSELPQIKSKSKIEADETPPRPRPQTQYPQLSSSLSPLALSPPSRLASTRISSLLPSSPLSLAQAAADHDDPSTSPPPLPPEPLNLKTKWLHKERTHSGVQDSWDKEELWAKQITKPGRAFKTITFDYFDRYRFWKAFVRNAIIFQLAGLEDVHYGFEVLESYRPRKLSYSRIRLIFEESNVVPRAVAPSSLPGSQYDFKEATPLAAALFLYGLVQAPNASWQRFAVAQNAVPSPQFPLTEQHLPKLLPKKSDVPQFPFTEQQPPKLLPVHEALVVEAEPHLPSVLTGLHDPNFGWQSLSAEQKKSEVPQLPFTEQHWPKVLPAHVAPTDDAAPQRPSLLIGRAVDEGEEVVELVEVRVEDVRLLVVVRTLVEVNGVELDVVDLVVRLVLELLTLLLDVTRRLLLDVDLTLLLLSRELLDDVIDHILVGYFHVESHIKEIRSAIWGGTKWLRKNYQAAEILPAKAVSAIPKSWAVPFLTVSNGTKVAKLMMQFSWKYLPIDNCKKEISLTCLPVAPQQFPNPEPTQLAKIRDLALFTACIKACIAGTHEFLGSNLLLEQSRNNLP</sequence>
<dbReference type="Proteomes" id="UP001595075">
    <property type="component" value="Unassembled WGS sequence"/>
</dbReference>
<feature type="compositionally biased region" description="Basic and acidic residues" evidence="1">
    <location>
        <begin position="25"/>
        <end position="34"/>
    </location>
</feature>
<organism evidence="2 3">
    <name type="scientific">Oculimacula yallundae</name>
    <dbReference type="NCBI Taxonomy" id="86028"/>
    <lineage>
        <taxon>Eukaryota</taxon>
        <taxon>Fungi</taxon>
        <taxon>Dikarya</taxon>
        <taxon>Ascomycota</taxon>
        <taxon>Pezizomycotina</taxon>
        <taxon>Leotiomycetes</taxon>
        <taxon>Helotiales</taxon>
        <taxon>Ploettnerulaceae</taxon>
        <taxon>Oculimacula</taxon>
    </lineage>
</organism>
<protein>
    <submittedName>
        <fullName evidence="2">Uncharacterized protein</fullName>
    </submittedName>
</protein>
<feature type="compositionally biased region" description="Low complexity" evidence="1">
    <location>
        <begin position="38"/>
        <end position="57"/>
    </location>
</feature>
<dbReference type="EMBL" id="JAZHXI010000022">
    <property type="protein sequence ID" value="KAL2060469.1"/>
    <property type="molecule type" value="Genomic_DNA"/>
</dbReference>
<comment type="caution">
    <text evidence="2">The sequence shown here is derived from an EMBL/GenBank/DDBJ whole genome shotgun (WGS) entry which is preliminary data.</text>
</comment>
<feature type="region of interest" description="Disordered" evidence="1">
    <location>
        <begin position="1"/>
        <end position="57"/>
    </location>
</feature>
<feature type="compositionally biased region" description="Pro residues" evidence="1">
    <location>
        <begin position="88"/>
        <end position="97"/>
    </location>
</feature>
<feature type="compositionally biased region" description="Low complexity" evidence="1">
    <location>
        <begin position="1"/>
        <end position="16"/>
    </location>
</feature>
<evidence type="ECO:0000256" key="1">
    <source>
        <dbReference type="SAM" id="MobiDB-lite"/>
    </source>
</evidence>
<evidence type="ECO:0000313" key="2">
    <source>
        <dbReference type="EMBL" id="KAL2060469.1"/>
    </source>
</evidence>
<proteinExistence type="predicted"/>
<accession>A0ABR4BTT8</accession>
<reference evidence="2 3" key="1">
    <citation type="journal article" date="2024" name="Commun. Biol.">
        <title>Comparative genomic analysis of thermophilic fungi reveals convergent evolutionary adaptations and gene losses.</title>
        <authorList>
            <person name="Steindorff A.S."/>
            <person name="Aguilar-Pontes M.V."/>
            <person name="Robinson A.J."/>
            <person name="Andreopoulos B."/>
            <person name="LaButti K."/>
            <person name="Kuo A."/>
            <person name="Mondo S."/>
            <person name="Riley R."/>
            <person name="Otillar R."/>
            <person name="Haridas S."/>
            <person name="Lipzen A."/>
            <person name="Grimwood J."/>
            <person name="Schmutz J."/>
            <person name="Clum A."/>
            <person name="Reid I.D."/>
            <person name="Moisan M.C."/>
            <person name="Butler G."/>
            <person name="Nguyen T.T.M."/>
            <person name="Dewar K."/>
            <person name="Conant G."/>
            <person name="Drula E."/>
            <person name="Henrissat B."/>
            <person name="Hansel C."/>
            <person name="Singer S."/>
            <person name="Hutchinson M.I."/>
            <person name="de Vries R.P."/>
            <person name="Natvig D.O."/>
            <person name="Powell A.J."/>
            <person name="Tsang A."/>
            <person name="Grigoriev I.V."/>
        </authorList>
    </citation>
    <scope>NUCLEOTIDE SEQUENCE [LARGE SCALE GENOMIC DNA]</scope>
    <source>
        <strain evidence="2 3">CBS 494.80</strain>
    </source>
</reference>
<evidence type="ECO:0000313" key="3">
    <source>
        <dbReference type="Proteomes" id="UP001595075"/>
    </source>
</evidence>
<gene>
    <name evidence="2" type="ORF">VTL71DRAFT_9500</name>
</gene>
<name>A0ABR4BTT8_9HELO</name>
<feature type="region of interest" description="Disordered" evidence="1">
    <location>
        <begin position="76"/>
        <end position="99"/>
    </location>
</feature>
<keyword evidence="3" id="KW-1185">Reference proteome</keyword>